<dbReference type="eggNOG" id="COG1877">
    <property type="taxonomic scope" value="Bacteria"/>
</dbReference>
<keyword evidence="4" id="KW-1185">Reference proteome</keyword>
<dbReference type="STRING" id="762903.Pedsa_2995"/>
<dbReference type="EC" id="3.1.3.12" evidence="3"/>
<evidence type="ECO:0000313" key="3">
    <source>
        <dbReference type="EMBL" id="ADY53534.1"/>
    </source>
</evidence>
<organism evidence="3 4">
    <name type="scientific">Pseudopedobacter saltans (strain ATCC 51119 / DSM 12145 / JCM 21818 / CCUG 39354 / LMG 10337 / NBRC 100064 / NCIMB 13643)</name>
    <name type="common">Pedobacter saltans</name>
    <dbReference type="NCBI Taxonomy" id="762903"/>
    <lineage>
        <taxon>Bacteria</taxon>
        <taxon>Pseudomonadati</taxon>
        <taxon>Bacteroidota</taxon>
        <taxon>Sphingobacteriia</taxon>
        <taxon>Sphingobacteriales</taxon>
        <taxon>Sphingobacteriaceae</taxon>
        <taxon>Pseudopedobacter</taxon>
    </lineage>
</organism>
<dbReference type="GO" id="GO:0005992">
    <property type="term" value="P:trehalose biosynthetic process"/>
    <property type="evidence" value="ECO:0007669"/>
    <property type="project" value="InterPro"/>
</dbReference>
<name>F0S9I1_PSESL</name>
<reference evidence="4" key="2">
    <citation type="submission" date="2011-02" db="EMBL/GenBank/DDBJ databases">
        <title>The complete genome of Pedobacter saltans DSM 12145.</title>
        <authorList>
            <consortium name="US DOE Joint Genome Institute (JGI-PGF)"/>
            <person name="Lucas S."/>
            <person name="Copeland A."/>
            <person name="Lapidus A."/>
            <person name="Bruce D."/>
            <person name="Goodwin L."/>
            <person name="Pitluck S."/>
            <person name="Kyrpides N."/>
            <person name="Mavromatis K."/>
            <person name="Pagani I."/>
            <person name="Ivanova N."/>
            <person name="Ovchinnikova G."/>
            <person name="Lu M."/>
            <person name="Detter J.C."/>
            <person name="Han C."/>
            <person name="Land M."/>
            <person name="Hauser L."/>
            <person name="Markowitz V."/>
            <person name="Cheng J.-F."/>
            <person name="Hugenholtz P."/>
            <person name="Woyke T."/>
            <person name="Wu D."/>
            <person name="Tindall B."/>
            <person name="Pomrenke H.G."/>
            <person name="Brambilla E."/>
            <person name="Klenk H.-P."/>
            <person name="Eisen J.A."/>
        </authorList>
    </citation>
    <scope>NUCLEOTIDE SEQUENCE [LARGE SCALE GENOMIC DNA]</scope>
    <source>
        <strain evidence="4">ATCC 51119 / DSM 12145 / JCM 21818 / LMG 10337 / NBRC 100064 / NCIMB 13643</strain>
    </source>
</reference>
<dbReference type="NCBIfam" id="TIGR00685">
    <property type="entry name" value="T6PP"/>
    <property type="match status" value="1"/>
</dbReference>
<dbReference type="HOGENOM" id="CLU_002351_3_3_10"/>
<dbReference type="GO" id="GO:0005829">
    <property type="term" value="C:cytosol"/>
    <property type="evidence" value="ECO:0007669"/>
    <property type="project" value="TreeGrafter"/>
</dbReference>
<evidence type="ECO:0000256" key="2">
    <source>
        <dbReference type="ARBA" id="ARBA00008799"/>
    </source>
</evidence>
<dbReference type="InterPro" id="IPR003337">
    <property type="entry name" value="Trehalose_PPase"/>
</dbReference>
<dbReference type="eggNOG" id="COG0380">
    <property type="taxonomic scope" value="Bacteria"/>
</dbReference>
<dbReference type="RefSeq" id="WP_013634019.1">
    <property type="nucleotide sequence ID" value="NC_015177.1"/>
</dbReference>
<dbReference type="EMBL" id="CP002545">
    <property type="protein sequence ID" value="ADY53534.1"/>
    <property type="molecule type" value="Genomic_DNA"/>
</dbReference>
<keyword evidence="3" id="KW-0328">Glycosyltransferase</keyword>
<dbReference type="InterPro" id="IPR023214">
    <property type="entry name" value="HAD_sf"/>
</dbReference>
<dbReference type="EC" id="2.4.1.15" evidence="3"/>
<dbReference type="InterPro" id="IPR036412">
    <property type="entry name" value="HAD-like_sf"/>
</dbReference>
<dbReference type="KEGG" id="psn:Pedsa_2995"/>
<dbReference type="SUPFAM" id="SSF56784">
    <property type="entry name" value="HAD-like"/>
    <property type="match status" value="1"/>
</dbReference>
<gene>
    <name evidence="3" type="ordered locus">Pedsa_2995</name>
</gene>
<dbReference type="Pfam" id="PF00982">
    <property type="entry name" value="Glyco_transf_20"/>
    <property type="match status" value="1"/>
</dbReference>
<protein>
    <submittedName>
        <fullName evidence="3">Trehalose 6-phosphatase trehalose 6-phosphate synthase</fullName>
        <ecNumber evidence="3">2.4.1.15</ecNumber>
        <ecNumber evidence="3">3.1.3.12</ecNumber>
    </submittedName>
</protein>
<comment type="similarity">
    <text evidence="1">In the C-terminal section; belongs to the trehalose phosphatase family.</text>
</comment>
<dbReference type="Gene3D" id="3.40.50.1000">
    <property type="entry name" value="HAD superfamily/HAD-like"/>
    <property type="match status" value="1"/>
</dbReference>
<dbReference type="InterPro" id="IPR001830">
    <property type="entry name" value="Glyco_trans_20"/>
</dbReference>
<proteinExistence type="inferred from homology"/>
<dbReference type="GO" id="GO:0004805">
    <property type="term" value="F:trehalose-phosphatase activity"/>
    <property type="evidence" value="ECO:0007669"/>
    <property type="project" value="UniProtKB-EC"/>
</dbReference>
<comment type="similarity">
    <text evidence="2">Belongs to the glycosyltransferase 20 family.</text>
</comment>
<dbReference type="SUPFAM" id="SSF53756">
    <property type="entry name" value="UDP-Glycosyltransferase/glycogen phosphorylase"/>
    <property type="match status" value="1"/>
</dbReference>
<dbReference type="Proteomes" id="UP000000310">
    <property type="component" value="Chromosome"/>
</dbReference>
<dbReference type="Gene3D" id="3.30.70.1020">
    <property type="entry name" value="Trehalose-6-phosphate phosphatase related protein, domain 2"/>
    <property type="match status" value="1"/>
</dbReference>
<dbReference type="AlphaFoldDB" id="F0S9I1"/>
<accession>F0S9I1</accession>
<dbReference type="CDD" id="cd03788">
    <property type="entry name" value="GT20_TPS"/>
    <property type="match status" value="1"/>
</dbReference>
<dbReference type="CDD" id="cd01627">
    <property type="entry name" value="HAD_TPP"/>
    <property type="match status" value="1"/>
</dbReference>
<keyword evidence="3" id="KW-0808">Transferase</keyword>
<dbReference type="NCBIfam" id="TIGR01484">
    <property type="entry name" value="HAD-SF-IIB"/>
    <property type="match status" value="1"/>
</dbReference>
<dbReference type="Gene3D" id="3.40.50.2000">
    <property type="entry name" value="Glycogen Phosphorylase B"/>
    <property type="match status" value="2"/>
</dbReference>
<dbReference type="PANTHER" id="PTHR10788">
    <property type="entry name" value="TREHALOSE-6-PHOSPHATE SYNTHASE"/>
    <property type="match status" value="1"/>
</dbReference>
<reference evidence="3 4" key="1">
    <citation type="journal article" date="2011" name="Stand. Genomic Sci.">
        <title>Complete genome sequence of the gliding, heparinolytic Pedobacter saltans type strain (113).</title>
        <authorList>
            <person name="Liolios K."/>
            <person name="Sikorski J."/>
            <person name="Lu M."/>
            <person name="Nolan M."/>
            <person name="Lapidus A."/>
            <person name="Lucas S."/>
            <person name="Hammon N."/>
            <person name="Deshpande S."/>
            <person name="Cheng J.F."/>
            <person name="Tapia R."/>
            <person name="Han C."/>
            <person name="Goodwin L."/>
            <person name="Pitluck S."/>
            <person name="Huntemann M."/>
            <person name="Ivanova N."/>
            <person name="Pagani I."/>
            <person name="Mavromatis K."/>
            <person name="Ovchinikova G."/>
            <person name="Pati A."/>
            <person name="Chen A."/>
            <person name="Palaniappan K."/>
            <person name="Land M."/>
            <person name="Hauser L."/>
            <person name="Brambilla E.M."/>
            <person name="Kotsyurbenko O."/>
            <person name="Rohde M."/>
            <person name="Tindall B.J."/>
            <person name="Abt B."/>
            <person name="Goker M."/>
            <person name="Detter J.C."/>
            <person name="Woyke T."/>
            <person name="Bristow J."/>
            <person name="Eisen J.A."/>
            <person name="Markowitz V."/>
            <person name="Hugenholtz P."/>
            <person name="Klenk H.P."/>
            <person name="Kyrpides N.C."/>
        </authorList>
    </citation>
    <scope>NUCLEOTIDE SEQUENCE [LARGE SCALE GENOMIC DNA]</scope>
    <source>
        <strain evidence="4">ATCC 51119 / DSM 12145 / JCM 21818 / LMG 10337 / NBRC 100064 / NCIMB 13643</strain>
    </source>
</reference>
<keyword evidence="3" id="KW-0378">Hydrolase</keyword>
<evidence type="ECO:0000313" key="4">
    <source>
        <dbReference type="Proteomes" id="UP000000310"/>
    </source>
</evidence>
<dbReference type="Pfam" id="PF02358">
    <property type="entry name" value="Trehalose_PPase"/>
    <property type="match status" value="1"/>
</dbReference>
<dbReference type="OrthoDB" id="9761633at2"/>
<dbReference type="NCBIfam" id="NF011071">
    <property type="entry name" value="PRK14501.1"/>
    <property type="match status" value="1"/>
</dbReference>
<dbReference type="PANTHER" id="PTHR10788:SF106">
    <property type="entry name" value="BCDNA.GH08860"/>
    <property type="match status" value="1"/>
</dbReference>
<sequence>MCKTIIISNRLPIKITEEDGNLILKDSEGGLATGLGSIYKQNKNIWIGWPGLDIKTEEEKAKITSKLKDENLFPVFLDEDEIQNYYEGFSNEVLWPIFHYMSTYAQFEQKYWDYYKAVNEKFRDAILANIQPGDTVWIQDYQLLLLPKLIRDSIQDVSIGFFQHIPFPSFEIFRLIPWREEILKGMLGADLLGFHTYDDVRHFLSSCTRLLQVQGVANKLIKKGREIMVDAFPMGIDAGKYKTLTKCPGVEEIYQEYLKTFNGLKVILSIDRLDYSKGIIQRIEALEMILDRHPEYINKITLYMIVVPSRDSIPQYKELRDEIDKLVGNINARFRTTSWHPIQYFYRSFPIEYLSAIYSRADICLVTPMRDGMNLVSKEYVASRRRSSGVLILSEMAGASKELAEAIIINPNNIGEIYRAILQALEMPEEEQRQRMTALTNTVEKFDIYHWVKIFMDQLDKIKLTQKQNETRVINDNALQKIIAKKENAKSSLFLLDYDGTLVEFKTEIDKASPDQDLYDLLIKLTEGNNDVVIISGRKKETLDKWFGSLSIDLIAEHGVWRKDKGEKEWTKSTPGLSSQWKEVVRPMLESYSDRTPGSFIEEKSFSLAWHYRKVDSDLGKLRASELENNLSYLTRESGLQILAGNKVLEVKSADVNKGKAVLSHISDKNYDFILAIGDDNTDEDIFTSLPHSAITVKVGSKVTSAKYYLKNVEEARSLLRNIIDNKKEEGI</sequence>
<dbReference type="GO" id="GO:0003825">
    <property type="term" value="F:alpha,alpha-trehalose-phosphate synthase (UDP-forming) activity"/>
    <property type="evidence" value="ECO:0007669"/>
    <property type="project" value="UniProtKB-EC"/>
</dbReference>
<evidence type="ECO:0000256" key="1">
    <source>
        <dbReference type="ARBA" id="ARBA00006330"/>
    </source>
</evidence>
<dbReference type="InterPro" id="IPR006379">
    <property type="entry name" value="HAD-SF_hydro_IIB"/>
</dbReference>